<organism evidence="9 10">
    <name type="scientific">Sinocyclocheilus anshuiensis</name>
    <dbReference type="NCBI Taxonomy" id="1608454"/>
    <lineage>
        <taxon>Eukaryota</taxon>
        <taxon>Metazoa</taxon>
        <taxon>Chordata</taxon>
        <taxon>Craniata</taxon>
        <taxon>Vertebrata</taxon>
        <taxon>Euteleostomi</taxon>
        <taxon>Actinopterygii</taxon>
        <taxon>Neopterygii</taxon>
        <taxon>Teleostei</taxon>
        <taxon>Ostariophysi</taxon>
        <taxon>Cypriniformes</taxon>
        <taxon>Cyprinidae</taxon>
        <taxon>Cyprininae</taxon>
        <taxon>Sinocyclocheilus</taxon>
    </lineage>
</organism>
<dbReference type="GO" id="GO:0005929">
    <property type="term" value="C:cilium"/>
    <property type="evidence" value="ECO:0007669"/>
    <property type="project" value="TreeGrafter"/>
</dbReference>
<accession>A0A671MKN5</accession>
<feature type="transmembrane region" description="Helical" evidence="7">
    <location>
        <begin position="103"/>
        <end position="128"/>
    </location>
</feature>
<evidence type="ECO:0000256" key="7">
    <source>
        <dbReference type="SAM" id="Phobius"/>
    </source>
</evidence>
<keyword evidence="5 7" id="KW-0472">Membrane</keyword>
<feature type="transmembrane region" description="Helical" evidence="7">
    <location>
        <begin position="790"/>
        <end position="809"/>
    </location>
</feature>
<sequence>MLWKTGLIFLCWGLTSGELQDRQSGAAPAQRILDFGFDPSGVYDTVAYYEPGAIGILFNMMHAFLYVVQPNPFPEDLVIRVAKDKFGAIQSEYQKVSVIYYEIGFVVCTALGLLFTVLLPLVGLLFCLCRCCDNCGGEMHQRQRKNADCLRGLLTTLLLTTTFIITAGVLCAYAANQNLSSQLKSMRRLVKSNLKDLHTFANQTPAQIDYLISQYGKVKHHVLYDLENIGLLLGGRIHEELGKDVQPALNAALSMTGTMRDTKDALENVSLTLETLQEGTVKLQANLSLVRGSLSNALNDPVCTDVRSSEICHNIRSTLPRLEIAANYSSLPDVTNQLDKVNEVLKTDLSQIVEKGFTSFNDTPTLVKDQTRNIVEGVKVLLDDIGSNITTFNKLFLVHSSLTNFTKMISHTHSQIKDIYPQVDQMDFYRWICCITLCCMVVLILAFNFLGLLCGILGFDRHATPTTRGCVSNTGGNLLMAGVGFSFLFSWVLMGVITVLFFVGGNLEKLVCEPFQTRQLFKVLDTPNLVNSAWRNFIPGYLYNDPEMDLTAYSLYSNCKDNRGIYSALHLDKIFNISAFFNTSVYSKDVSRKFEGMKVDLRDIILLESEGKQNLISFTETGINEIDFAAYLKEVNKGVTRINLVDFARQLDAQADQLSKGTLQTSLKGHANTIRQIHIQQVIPLEQSMSTLNQSIRLLERTSSDLPVRVRDVLAAIDATQFLISHNATFVVNQETEKYKQTIIGYFKQYIDWIRTSLALEVATCKPLSNIVDTAEILGCSFLLDSMNTFWFGLGCSTLFLLPSIILSVKLAKFYRRMDTEDVYDDDIGNWN</sequence>
<evidence type="ECO:0000256" key="6">
    <source>
        <dbReference type="ARBA" id="ARBA00023180"/>
    </source>
</evidence>
<reference evidence="9" key="1">
    <citation type="submission" date="2025-08" db="UniProtKB">
        <authorList>
            <consortium name="Ensembl"/>
        </authorList>
    </citation>
    <scope>IDENTIFICATION</scope>
</reference>
<dbReference type="GO" id="GO:0015485">
    <property type="term" value="F:cholesterol binding"/>
    <property type="evidence" value="ECO:0007669"/>
    <property type="project" value="TreeGrafter"/>
</dbReference>
<feature type="transmembrane region" description="Helical" evidence="7">
    <location>
        <begin position="478"/>
        <end position="503"/>
    </location>
</feature>
<evidence type="ECO:0000256" key="1">
    <source>
        <dbReference type="ARBA" id="ARBA00004475"/>
    </source>
</evidence>
<keyword evidence="4 7" id="KW-1133">Transmembrane helix</keyword>
<keyword evidence="6" id="KW-0325">Glycoprotein</keyword>
<dbReference type="Pfam" id="PF05478">
    <property type="entry name" value="Prominin"/>
    <property type="match status" value="1"/>
</dbReference>
<keyword evidence="8" id="KW-0732">Signal</keyword>
<keyword evidence="3 7" id="KW-0812">Transmembrane</keyword>
<gene>
    <name evidence="9" type="primary">LOC107694976</name>
</gene>
<evidence type="ECO:0000313" key="9">
    <source>
        <dbReference type="Ensembl" id="ENSSANP00000033866.1"/>
    </source>
</evidence>
<dbReference type="GO" id="GO:0031528">
    <property type="term" value="C:microvillus membrane"/>
    <property type="evidence" value="ECO:0007669"/>
    <property type="project" value="UniProtKB-SubCell"/>
</dbReference>
<evidence type="ECO:0000256" key="8">
    <source>
        <dbReference type="SAM" id="SignalP"/>
    </source>
</evidence>
<evidence type="ECO:0000256" key="4">
    <source>
        <dbReference type="ARBA" id="ARBA00022989"/>
    </source>
</evidence>
<dbReference type="Proteomes" id="UP000472260">
    <property type="component" value="Unassembled WGS sequence"/>
</dbReference>
<evidence type="ECO:0000256" key="2">
    <source>
        <dbReference type="ARBA" id="ARBA00006058"/>
    </source>
</evidence>
<dbReference type="GO" id="GO:0071914">
    <property type="term" value="C:prominosome"/>
    <property type="evidence" value="ECO:0007669"/>
    <property type="project" value="TreeGrafter"/>
</dbReference>
<dbReference type="GO" id="GO:0016324">
    <property type="term" value="C:apical plasma membrane"/>
    <property type="evidence" value="ECO:0007669"/>
    <property type="project" value="TreeGrafter"/>
</dbReference>
<comment type="subcellular location">
    <subcellularLocation>
        <location evidence="1">Cell projection</location>
        <location evidence="1">Microvillus membrane</location>
        <topology evidence="1">Multi-pass membrane protein</topology>
    </subcellularLocation>
</comment>
<feature type="signal peptide" evidence="8">
    <location>
        <begin position="1"/>
        <end position="17"/>
    </location>
</feature>
<evidence type="ECO:0000256" key="3">
    <source>
        <dbReference type="ARBA" id="ARBA00022692"/>
    </source>
</evidence>
<dbReference type="Ensembl" id="ENSSANT00000036068.1">
    <property type="protein sequence ID" value="ENSSANP00000033866.1"/>
    <property type="gene ID" value="ENSSANG00000017112.1"/>
</dbReference>
<dbReference type="PANTHER" id="PTHR22730:SF3">
    <property type="entry name" value="PROMININ-1"/>
    <property type="match status" value="1"/>
</dbReference>
<feature type="chain" id="PRO_5025422406" evidence="8">
    <location>
        <begin position="18"/>
        <end position="832"/>
    </location>
</feature>
<dbReference type="GO" id="GO:0009986">
    <property type="term" value="C:cell surface"/>
    <property type="evidence" value="ECO:0007669"/>
    <property type="project" value="TreeGrafter"/>
</dbReference>
<comment type="similarity">
    <text evidence="2">Belongs to the prominin family.</text>
</comment>
<evidence type="ECO:0000313" key="10">
    <source>
        <dbReference type="Proteomes" id="UP000472260"/>
    </source>
</evidence>
<reference evidence="9" key="2">
    <citation type="submission" date="2025-09" db="UniProtKB">
        <authorList>
            <consortium name="Ensembl"/>
        </authorList>
    </citation>
    <scope>IDENTIFICATION</scope>
</reference>
<feature type="transmembrane region" description="Helical" evidence="7">
    <location>
        <begin position="149"/>
        <end position="175"/>
    </location>
</feature>
<dbReference type="InterPro" id="IPR008795">
    <property type="entry name" value="Prominin"/>
</dbReference>
<proteinExistence type="inferred from homology"/>
<keyword evidence="10" id="KW-1185">Reference proteome</keyword>
<feature type="transmembrane region" description="Helical" evidence="7">
    <location>
        <begin position="428"/>
        <end position="457"/>
    </location>
</feature>
<dbReference type="AlphaFoldDB" id="A0A671MKN5"/>
<protein>
    <submittedName>
        <fullName evidence="9">Prominin-1-A-like</fullName>
    </submittedName>
</protein>
<name>A0A671MKN5_9TELE</name>
<evidence type="ECO:0000256" key="5">
    <source>
        <dbReference type="ARBA" id="ARBA00023136"/>
    </source>
</evidence>
<dbReference type="PANTHER" id="PTHR22730">
    <property type="entry name" value="PROMININ PROM PROTEIN"/>
    <property type="match status" value="1"/>
</dbReference>